<reference evidence="9" key="1">
    <citation type="submission" date="2021-01" db="EMBL/GenBank/DDBJ databases">
        <authorList>
            <person name="Corre E."/>
            <person name="Pelletier E."/>
            <person name="Niang G."/>
            <person name="Scheremetjew M."/>
            <person name="Finn R."/>
            <person name="Kale V."/>
            <person name="Holt S."/>
            <person name="Cochrane G."/>
            <person name="Meng A."/>
            <person name="Brown T."/>
            <person name="Cohen L."/>
        </authorList>
    </citation>
    <scope>NUCLEOTIDE SEQUENCE</scope>
    <source>
        <strain evidence="9">RCC1693</strain>
    </source>
</reference>
<evidence type="ECO:0000256" key="3">
    <source>
        <dbReference type="ARBA" id="ARBA00022737"/>
    </source>
</evidence>
<comment type="subcellular location">
    <subcellularLocation>
        <location evidence="1">Membrane</location>
    </subcellularLocation>
</comment>
<dbReference type="GO" id="GO:0005261">
    <property type="term" value="F:monoatomic cation channel activity"/>
    <property type="evidence" value="ECO:0007669"/>
    <property type="project" value="TreeGrafter"/>
</dbReference>
<feature type="region of interest" description="Disordered" evidence="6">
    <location>
        <begin position="89"/>
        <end position="109"/>
    </location>
</feature>
<proteinExistence type="predicted"/>
<dbReference type="GO" id="GO:0005886">
    <property type="term" value="C:plasma membrane"/>
    <property type="evidence" value="ECO:0007669"/>
    <property type="project" value="TreeGrafter"/>
</dbReference>
<feature type="compositionally biased region" description="Pro residues" evidence="6">
    <location>
        <begin position="1530"/>
        <end position="1548"/>
    </location>
</feature>
<accession>A0A7S2CQ39</accession>
<dbReference type="Gene3D" id="2.60.220.50">
    <property type="match status" value="1"/>
</dbReference>
<gene>
    <name evidence="9" type="ORF">FPAR1323_LOCUS12499</name>
</gene>
<keyword evidence="2 7" id="KW-0812">Transmembrane</keyword>
<dbReference type="PRINTS" id="PR01217">
    <property type="entry name" value="PRICHEXTENSN"/>
</dbReference>
<dbReference type="Pfam" id="PF02010">
    <property type="entry name" value="REJ"/>
    <property type="match status" value="1"/>
</dbReference>
<dbReference type="InterPro" id="IPR002859">
    <property type="entry name" value="PKD/REJ-like"/>
</dbReference>
<feature type="compositionally biased region" description="Low complexity" evidence="6">
    <location>
        <begin position="1515"/>
        <end position="1529"/>
    </location>
</feature>
<evidence type="ECO:0000256" key="2">
    <source>
        <dbReference type="ARBA" id="ARBA00022692"/>
    </source>
</evidence>
<dbReference type="SMART" id="SM00303">
    <property type="entry name" value="GPS"/>
    <property type="match status" value="1"/>
</dbReference>
<feature type="compositionally biased region" description="Low complexity" evidence="6">
    <location>
        <begin position="1482"/>
        <end position="1505"/>
    </location>
</feature>
<dbReference type="GO" id="GO:0006816">
    <property type="term" value="P:calcium ion transport"/>
    <property type="evidence" value="ECO:0007669"/>
    <property type="project" value="TreeGrafter"/>
</dbReference>
<dbReference type="PANTHER" id="PTHR46730">
    <property type="entry name" value="POLYCYSTIN-1"/>
    <property type="match status" value="1"/>
</dbReference>
<protein>
    <recommendedName>
        <fullName evidence="8">PKD/REJ-like domain-containing protein</fullName>
    </recommendedName>
</protein>
<sequence>MTCELAEASYGCDCSGCDCNGRDGTAAPVPSPSTAPVPGPTAQPTETLVPTVFSTAMPTTLYNYKYKQCFDLYGAPYTAFPSFEPTRFDTPEPTMTPAPTSGPTALPSPKPTLSFPPTPEPTATKVAGVSISITTTAIEEGESLSVTIVLDAEPKAAVTISISSGAATSYLSFSESAVTFTPSNFDTAVTFIASAPNDDIDRGDYYVDQIVFTISEEDGCDLTGDAVSCDQKVSYSDISLGSTDVTIHDDDTAGVSISTTSVSTTIDNYGDSLTTTSYAVVLTSEPVDDVHISASGLGDWTAPSSSDLVFTASNWDSSKTISLTSTAASSNRPVCPNGGLYCTDLADRTETISHTADSSDSMYNGITIDDVDLSVTVVYDTQLAPTIDEVKFSDALNTLIVTLDSTSDKAGLSGTFDCDSLFTGDTVTDAYLGSGAYCAWVSSKKLTVTFGTGPTILVGDVITIAETLLQSDGEVVSLFSTSQALEVAMPNNPTYPVVVVTSPDTLGLCDSMVLDGSSTSGSGGRDMTYNFTSTDSVSNISTVFAESNSQNSGYGEFAVTVDNRDLVPNTNYPVTLTACNFLGLCSSFSKDVKKSANPVPLVWITGAHPLYTTYADDISIRGEASLPNLECVDATVSNNMEFIWSEVTGGYTGSLETKAPRVLNIDKNQLLPKTTYKFQVLARMSNEPTLNATAVVTVIVETQAVVAGISGGATSVAGTDSDFTMSAAASVDPDSSTDAWEYEWSCTDTSTDTDCGLTLATTEEITVPAGGLSVGEYEFGLLVRKVDSAGNIRNDTTTASVIMIAGDPPKVSIGTLDEKYNSASGSFGALVGSASSSSDVSYAWSLIDADVAITSILMSTEARASVTAQIELLTAGASYTFRLTATDEQGSEGYSEVSLVVNDNPSSGTLAVSPQVGETMKTAYSFVALSWVDADLPLTYKYSYTVVEGNLDLDSSTPLADEQPSATLADATLPMGSAEKLSYTLDGVTYYNNFTLIGQVKVFDSYRASSTAYDDFQCVKAQLNAKQLRQTSKNLTSLAIASGDPEGSLQAVGATHHMMADSSRRRLGAAEEEKILEEFLVKGRRVLLTTEEIARAELITTLENTFAISDITEASMETVLSSLAGILSVPSELTSDAETDGMDLANEVLSEMVAEETVLSSAAYSSAAEALSYLLQSDLFDNGDTDGAVANMGDALADMTATVLIDAASGVGYEVESDNIAMHAFRHEAQYLDSLSVETPTADGSKSAEIMFPSTFYDDALSSYGSDESINVQIVNIADQVYTSHDARDISSGIVQAVIYDSSDSEIDVSALSSPVSLTVETNEAFETDKSSWERTGLCETDGAVLTFDCAYGDRTHTCDSAAAGVTSIGSTTYWITYVCPGIIPSCLWWDGTADSWSGDGCSLASYTSTSVTCECSHLTDFSIGKNYSLPEWTTDFTHTPTSAPTGVPSPAPTPKPTPKPTYTEGSPTPKPTPKPTDEVSTAPTPKPTTTAMTAEPTISHAPAAEPTPKPTPEPTTAAPTPKPTTADPVPAPTPKPTPKPTPEPTPKPTASLEPTTASDDGGGGGGAETADGSGAIIGAVVAVLVVIGGGVGYKMMKGKSKYAVAPEGAAGAGGQAFAGTTVQQVAPE</sequence>
<dbReference type="InterPro" id="IPR013783">
    <property type="entry name" value="Ig-like_fold"/>
</dbReference>
<evidence type="ECO:0000256" key="6">
    <source>
        <dbReference type="SAM" id="MobiDB-lite"/>
    </source>
</evidence>
<feature type="compositionally biased region" description="Pro residues" evidence="6">
    <location>
        <begin position="1448"/>
        <end position="1460"/>
    </location>
</feature>
<feature type="region of interest" description="Disordered" evidence="6">
    <location>
        <begin position="1438"/>
        <end position="1570"/>
    </location>
</feature>
<evidence type="ECO:0000256" key="5">
    <source>
        <dbReference type="ARBA" id="ARBA00023136"/>
    </source>
</evidence>
<keyword evidence="4 7" id="KW-1133">Transmembrane helix</keyword>
<evidence type="ECO:0000313" key="9">
    <source>
        <dbReference type="EMBL" id="CAD9431553.1"/>
    </source>
</evidence>
<dbReference type="Gene3D" id="2.60.40.10">
    <property type="entry name" value="Immunoglobulins"/>
    <property type="match status" value="1"/>
</dbReference>
<keyword evidence="5 7" id="KW-0472">Membrane</keyword>
<feature type="domain" description="PKD/REJ-like" evidence="8">
    <location>
        <begin position="662"/>
        <end position="1052"/>
    </location>
</feature>
<dbReference type="Pfam" id="PF01825">
    <property type="entry name" value="GPS"/>
    <property type="match status" value="1"/>
</dbReference>
<evidence type="ECO:0000256" key="4">
    <source>
        <dbReference type="ARBA" id="ARBA00022989"/>
    </source>
</evidence>
<feature type="transmembrane region" description="Helical" evidence="7">
    <location>
        <begin position="1576"/>
        <end position="1594"/>
    </location>
</feature>
<dbReference type="EMBL" id="HBGT01024067">
    <property type="protein sequence ID" value="CAD9431553.1"/>
    <property type="molecule type" value="Transcribed_RNA"/>
</dbReference>
<name>A0A7S2CQ39_9STRA</name>
<organism evidence="9">
    <name type="scientific">Florenciella parvula</name>
    <dbReference type="NCBI Taxonomy" id="236787"/>
    <lineage>
        <taxon>Eukaryota</taxon>
        <taxon>Sar</taxon>
        <taxon>Stramenopiles</taxon>
        <taxon>Ochrophyta</taxon>
        <taxon>Dictyochophyceae</taxon>
        <taxon>Florenciellales</taxon>
        <taxon>Florenciella</taxon>
    </lineage>
</organism>
<dbReference type="PANTHER" id="PTHR46730:SF1">
    <property type="entry name" value="PLAT DOMAIN-CONTAINING PROTEIN"/>
    <property type="match status" value="1"/>
</dbReference>
<evidence type="ECO:0000256" key="7">
    <source>
        <dbReference type="SAM" id="Phobius"/>
    </source>
</evidence>
<keyword evidence="3" id="KW-0677">Repeat</keyword>
<dbReference type="InterPro" id="IPR000203">
    <property type="entry name" value="GPS"/>
</dbReference>
<evidence type="ECO:0000259" key="8">
    <source>
        <dbReference type="Pfam" id="PF02010"/>
    </source>
</evidence>
<evidence type="ECO:0000256" key="1">
    <source>
        <dbReference type="ARBA" id="ARBA00004370"/>
    </source>
</evidence>
<dbReference type="InterPro" id="IPR046338">
    <property type="entry name" value="GAIN_dom_sf"/>
</dbReference>